<dbReference type="SMART" id="SM00487">
    <property type="entry name" value="DEXDc"/>
    <property type="match status" value="1"/>
</dbReference>
<feature type="compositionally biased region" description="Basic and acidic residues" evidence="10">
    <location>
        <begin position="1518"/>
        <end position="1551"/>
    </location>
</feature>
<feature type="compositionally biased region" description="Low complexity" evidence="10">
    <location>
        <begin position="439"/>
        <end position="448"/>
    </location>
</feature>
<comment type="subcellular location">
    <subcellularLocation>
        <location evidence="1">Nucleus</location>
    </subcellularLocation>
</comment>
<evidence type="ECO:0000256" key="2">
    <source>
        <dbReference type="ARBA" id="ARBA00022737"/>
    </source>
</evidence>
<feature type="compositionally biased region" description="Basic and acidic residues" evidence="10">
    <location>
        <begin position="902"/>
        <end position="911"/>
    </location>
</feature>
<feature type="region of interest" description="Disordered" evidence="10">
    <location>
        <begin position="1003"/>
        <end position="1042"/>
    </location>
</feature>
<dbReference type="InterPro" id="IPR023780">
    <property type="entry name" value="Chromo_domain"/>
</dbReference>
<feature type="compositionally biased region" description="Basic residues" evidence="10">
    <location>
        <begin position="1406"/>
        <end position="1421"/>
    </location>
</feature>
<keyword evidence="7" id="KW-0238">DNA-binding</keyword>
<keyword evidence="8" id="KW-0804">Transcription</keyword>
<dbReference type="FunFam" id="2.40.50.40:FF:000001">
    <property type="entry name" value="chromodomain-helicase-DNA-binding protein 8 isoform X4"/>
    <property type="match status" value="1"/>
</dbReference>
<feature type="compositionally biased region" description="Polar residues" evidence="10">
    <location>
        <begin position="771"/>
        <end position="783"/>
    </location>
</feature>
<dbReference type="CDD" id="cd18663">
    <property type="entry name" value="CD2_tandem_CHD5-9_like"/>
    <property type="match status" value="1"/>
</dbReference>
<dbReference type="GO" id="GO:0005524">
    <property type="term" value="F:ATP binding"/>
    <property type="evidence" value="ECO:0007669"/>
    <property type="project" value="UniProtKB-KW"/>
</dbReference>
<feature type="compositionally biased region" description="Acidic residues" evidence="10">
    <location>
        <begin position="1681"/>
        <end position="1699"/>
    </location>
</feature>
<proteinExistence type="predicted"/>
<feature type="compositionally biased region" description="Polar residues" evidence="10">
    <location>
        <begin position="934"/>
        <end position="959"/>
    </location>
</feature>
<feature type="compositionally biased region" description="Low complexity" evidence="10">
    <location>
        <begin position="288"/>
        <end position="336"/>
    </location>
</feature>
<feature type="region of interest" description="Disordered" evidence="10">
    <location>
        <begin position="854"/>
        <end position="911"/>
    </location>
</feature>
<feature type="compositionally biased region" description="Polar residues" evidence="10">
    <location>
        <begin position="875"/>
        <end position="898"/>
    </location>
</feature>
<feature type="compositionally biased region" description="Polar residues" evidence="10">
    <location>
        <begin position="500"/>
        <end position="529"/>
    </location>
</feature>
<dbReference type="Pfam" id="PF00176">
    <property type="entry name" value="SNF2-rel_dom"/>
    <property type="match status" value="1"/>
</dbReference>
<feature type="compositionally biased region" description="Basic residues" evidence="10">
    <location>
        <begin position="1467"/>
        <end position="1476"/>
    </location>
</feature>
<feature type="compositionally biased region" description="Low complexity" evidence="10">
    <location>
        <begin position="618"/>
        <end position="627"/>
    </location>
</feature>
<feature type="compositionally biased region" description="Low complexity" evidence="10">
    <location>
        <begin position="1507"/>
        <end position="1517"/>
    </location>
</feature>
<feature type="compositionally biased region" description="Basic and acidic residues" evidence="10">
    <location>
        <begin position="1732"/>
        <end position="1765"/>
    </location>
</feature>
<dbReference type="Pfam" id="PF00385">
    <property type="entry name" value="Chromo"/>
    <property type="match status" value="1"/>
</dbReference>
<feature type="region of interest" description="Disordered" evidence="10">
    <location>
        <begin position="2495"/>
        <end position="2566"/>
    </location>
</feature>
<gene>
    <name evidence="14" type="ORF">HERILL_LOCUS2144</name>
</gene>
<reference evidence="14 15" key="1">
    <citation type="submission" date="2020-11" db="EMBL/GenBank/DDBJ databases">
        <authorList>
            <person name="Wallbank WR R."/>
            <person name="Pardo Diaz C."/>
            <person name="Kozak K."/>
            <person name="Martin S."/>
            <person name="Jiggins C."/>
            <person name="Moest M."/>
            <person name="Warren A I."/>
            <person name="Generalovic N T."/>
            <person name="Byers J.R.P. K."/>
            <person name="Montejo-Kovacevich G."/>
            <person name="Yen C E."/>
        </authorList>
    </citation>
    <scope>NUCLEOTIDE SEQUENCE [LARGE SCALE GENOMIC DNA]</scope>
</reference>
<dbReference type="GO" id="GO:0000791">
    <property type="term" value="C:euchromatin"/>
    <property type="evidence" value="ECO:0007669"/>
    <property type="project" value="UniProtKB-ARBA"/>
</dbReference>
<dbReference type="Gene3D" id="3.40.50.10810">
    <property type="entry name" value="Tandem AAA-ATPase domain"/>
    <property type="match status" value="1"/>
</dbReference>
<evidence type="ECO:0000256" key="6">
    <source>
        <dbReference type="ARBA" id="ARBA00023015"/>
    </source>
</evidence>
<evidence type="ECO:0000256" key="5">
    <source>
        <dbReference type="ARBA" id="ARBA00022840"/>
    </source>
</evidence>
<dbReference type="SUPFAM" id="SSF52540">
    <property type="entry name" value="P-loop containing nucleoside triphosphate hydrolases"/>
    <property type="match status" value="2"/>
</dbReference>
<feature type="compositionally biased region" description="Low complexity" evidence="10">
    <location>
        <begin position="456"/>
        <end position="477"/>
    </location>
</feature>
<dbReference type="PROSITE" id="PS51192">
    <property type="entry name" value="HELICASE_ATP_BIND_1"/>
    <property type="match status" value="1"/>
</dbReference>
<feature type="compositionally biased region" description="Low complexity" evidence="10">
    <location>
        <begin position="189"/>
        <end position="202"/>
    </location>
</feature>
<dbReference type="InterPro" id="IPR049730">
    <property type="entry name" value="SNF2/RAD54-like_C"/>
</dbReference>
<dbReference type="EMBL" id="LR899009">
    <property type="protein sequence ID" value="CAD7078902.1"/>
    <property type="molecule type" value="Genomic_DNA"/>
</dbReference>
<feature type="compositionally biased region" description="Basic and acidic residues" evidence="10">
    <location>
        <begin position="1590"/>
        <end position="1602"/>
    </location>
</feature>
<evidence type="ECO:0000256" key="8">
    <source>
        <dbReference type="ARBA" id="ARBA00023163"/>
    </source>
</evidence>
<feature type="region of interest" description="Disordered" evidence="10">
    <location>
        <begin position="161"/>
        <end position="633"/>
    </location>
</feature>
<dbReference type="GO" id="GO:0003677">
    <property type="term" value="F:DNA binding"/>
    <property type="evidence" value="ECO:0007669"/>
    <property type="project" value="UniProtKB-KW"/>
</dbReference>
<dbReference type="InParanoid" id="A0A7R8UDR9"/>
<feature type="compositionally biased region" description="Polar residues" evidence="10">
    <location>
        <begin position="402"/>
        <end position="419"/>
    </location>
</feature>
<sequence>MDGNAQNMFHGNHQGDAYYRYDAAAAAAPTPRAMGPPGGYPRHRPPHPLPQQPQYPSYQPSAENLYPMGTDQHAGMGMGDLGGWVGGPAAPGQGSTYAAPGLGAYGHPQAAPSPQRQTQSQAGFFRYRQHMGAYPQQEQQKLSFSTQQSLMGSMMQQPSYVGLNQQQATQQQRIPQHYPQAGSHPMYPGAPQAQSASGAQPYSPYPSAGMQHQPGRPPQHVAYSHASLDQSSYGHVPSSTAPGHLLPGQQPAPQMTGHPPQPQQNHLGQPSQNHLSVPGQAQPPQPLHPSQVVHPSQQQQTHPSANQSSLSGLTTLQSGPPQQQSQTPQNANQNQTHLSTQHMHAQNAGALSSHPNILHSSTGPVTSQHQTGPGGNLSIPHGMVPGYSVQHQSPQQPQQSPYMTTAKPQSATQLSSSPQYRAPFPQSSPQMSPRPPQMSPHSQMSPRPVMSPAKPPQQQQAQLQANPPNTPSPHHNPGLSGITSPRPMQQQPPQPIQPPSKSGANSQPPTPVNTLQALEQMVMPSQNSLAGPGGNLDYPQAYRQQMPNSNPMSPMGPRMPMSPQHHQQWTPLMNMQPPGSNAPLGNISTQPQQQPSQQHLYAQPLSHQGPQPIPPPHSQSQQQTHPQASANQQPLGASLHVNEQLQHPINDLTPPHPQQQVPVSQTMPLPPHSLAGNVAPPQPQQQPQMTAQQHIQSQTQQSQMPPQASDQLQQPTQLQPQPQPNSSVLNSNIVGENNGSLSESHLLQSTKSPVASMSIAEHTHHSLIDTFTNPAISTPSPQLKSIDHNSNDSAHLTTDSSNNVLVNRPPSVVGHDSNSANSINHSMMFSVPVDTNSMGADYENSNQQLITLESKQTHSQQSQQATTQSEGHSEPSFSQMHPQVQSPEEQTQAQNSETSQEESSKEGFPDDQTRCAENIEEMNENSENHLLPSSPENNSNQVSTEQSVETDSKLQTTDASVVEESNELTVLQPTTVQNVSNEQSYASTELTQLQPAVNAIQANQAPQPQQSPQQSQQTNQQIPPIQPAPAINANSMMTPPAGMHPLVPTSGLHGIPPSIGQLPPQPTAIYDPQQQMIMGGVLTSVPPSGIQPIPPHMPPQMMGAHPITPFPSGPILHNQERAALQQQLQELYCMPPAPEQQEKIMRLQERLNSLQQHETNDQCNGGPQCILQNPIYGNQMVESPQVSSTTGRGRSKGSSKPRKPRQKKEKNATPIVSADSNNGDIPPTSLPVSEDCVTQGAGDTSVTLSEFNESCELSQDNSSNELDASTTEGKKPKKPRKPRPPKDPNKPPKEKVPKEKKKKEPKDPDKPKKKKSKKADSVATENSPDGKTNDDSSQGAAIRTEEKVVTVVEEHRSTLNDETPDFDDIPVSKIIKNAPEETRKEGEENNEDSQKELPENPDGNTPKKKKKSSGSSSRKRPPAGSKSSSKKKKKGRIVPESDGEADDLLTTPPPSPQNDSEIDSSKRRSARNTQRKKYIDDVMLRFSDDESGLMSSSPAKKEKNKPSAVTSASATSSDGEKRDSNSPTEEVKPAVEGKEETADKDKQDEANKPNYVYVNTGDEDSMVVQYVLSVRIGKRELKPDPPPPPPEERKVEETRVDGDAEVDANSETKNVAEGSKESETEAEGENEKDEETESGASIEETAKVVEQQDEGSKGEISEPTANENEAVQEVKPNVEPVVEEDSECTEEKMDTDEVNQDEKANAEAMDIDEVKSSSQEVSATEEDEDSKEDTINEKCESPEKKDDGEGSEKIQSKVENDGEEKKEPVFIEVEEYLVKYRNFSYLHCEWRTEEELFRGDRRIASKIKRFQMKQAQQMNIFDNIEEEPFNPDFIEVDRVLDMSEHTDAQTGEVSKHYLVKWKSLPYEDCTWELEEDVDEDKIEQYHTFNKVPPKSEWKPKKRPTADMWKKLEATPIFKNNNTLRPYQLEGLNWLKFSWYNGRNCILADEMGLGKTIQSLTFVHSVWEYGMRGPFLVIAPLSTIPNWQREFEGWTDMNIIVYHGSVTSKQMIQEYEFYFKNDSGKVIKDITKFNVLITTFEMIVTDYNDLRNFNWRVCVIDEAHRLKNRNCKLLEGLRQLNLEHRVLLSGTPLQNNVNELFSLLNFLEPQQFSCSDSFLKDFGSLKTEDEVQKLQALLKPMMLRRLKDDVEKSLAPKEETIVEVELTNIQKKYYRGILEQNFSFLKKGTTSANIPNLMNTMMELRKCCIHPYLLNGAEDQIQYDYKISHGDDHDAYYKNLVNSAGKMVLIDKLLPKLKANGHRVLIFSQMVRCLDLLEDYLMYKKYPFERIDGRIRGNLRQAAIDRFSRPDSDRFVFLLCTKAGGLGINLTAADTVIIYDSDWNPQNDLQAQARCHRIGQQKMVKIYRLLCRNTYEREMFDKASLKLGLDKAILQSMNTQGKDGSSNRQLSKKEIEDLLRKGAYGAVMDDDNAGDKFCEEDIDSILKRRTQVITMENEKGSTFSKASFAASGNRSDIKIDDPDFWNKWAKRADIDPDAGERDETEDLVISEPRRRTQIKRYGHDDGVMDMSEESSAENSDEDSIGLRSRRRKEKLAAKRRGGAANDDYIPRDRDTLAALGLDEIQYGSWAKSECFKVEKGLLSFGYVQQRFACIL</sequence>
<dbReference type="PANTHER" id="PTHR45623:SF11">
    <property type="entry name" value="KISMET, ISOFORM C"/>
    <property type="match status" value="1"/>
</dbReference>
<feature type="region of interest" description="Disordered" evidence="10">
    <location>
        <begin position="1577"/>
        <end position="1765"/>
    </location>
</feature>
<feature type="compositionally biased region" description="Low complexity" evidence="10">
    <location>
        <begin position="857"/>
        <end position="869"/>
    </location>
</feature>
<keyword evidence="3" id="KW-0547">Nucleotide-binding</keyword>
<accession>A0A7R8UDR9</accession>
<feature type="domain" description="Helicase C-terminal" evidence="13">
    <location>
        <begin position="2248"/>
        <end position="2404"/>
    </location>
</feature>
<dbReference type="GO" id="GO:0003682">
    <property type="term" value="F:chromatin binding"/>
    <property type="evidence" value="ECO:0007669"/>
    <property type="project" value="TreeGrafter"/>
</dbReference>
<dbReference type="SUPFAM" id="SSF54160">
    <property type="entry name" value="Chromo domain-like"/>
    <property type="match status" value="2"/>
</dbReference>
<dbReference type="SMART" id="SM00298">
    <property type="entry name" value="CHROMO"/>
    <property type="match status" value="1"/>
</dbReference>
<feature type="compositionally biased region" description="Low complexity" evidence="10">
    <location>
        <begin position="546"/>
        <end position="563"/>
    </location>
</feature>
<evidence type="ECO:0000313" key="15">
    <source>
        <dbReference type="Proteomes" id="UP000594454"/>
    </source>
</evidence>
<keyword evidence="5" id="KW-0067">ATP-binding</keyword>
<feature type="domain" description="Helicase ATP-binding" evidence="12">
    <location>
        <begin position="1935"/>
        <end position="2109"/>
    </location>
</feature>
<evidence type="ECO:0008006" key="16">
    <source>
        <dbReference type="Google" id="ProtNLM"/>
    </source>
</evidence>
<dbReference type="Pfam" id="PF00271">
    <property type="entry name" value="Helicase_C"/>
    <property type="match status" value="1"/>
</dbReference>
<feature type="compositionally biased region" description="Acidic residues" evidence="10">
    <location>
        <begin position="1624"/>
        <end position="1637"/>
    </location>
</feature>
<evidence type="ECO:0000256" key="3">
    <source>
        <dbReference type="ARBA" id="ARBA00022741"/>
    </source>
</evidence>
<keyword evidence="9" id="KW-0539">Nucleus</keyword>
<feature type="compositionally biased region" description="Basic and acidic residues" evidence="10">
    <location>
        <begin position="1343"/>
        <end position="1359"/>
    </location>
</feature>
<dbReference type="InterPro" id="IPR001650">
    <property type="entry name" value="Helicase_C-like"/>
</dbReference>
<dbReference type="PANTHER" id="PTHR45623">
    <property type="entry name" value="CHROMODOMAIN-HELICASE-DNA-BINDING PROTEIN 3-RELATED-RELATED"/>
    <property type="match status" value="1"/>
</dbReference>
<evidence type="ECO:0000259" key="13">
    <source>
        <dbReference type="PROSITE" id="PS51194"/>
    </source>
</evidence>
<dbReference type="InterPro" id="IPR038718">
    <property type="entry name" value="SNF2-like_sf"/>
</dbReference>
<dbReference type="PROSITE" id="PS51194">
    <property type="entry name" value="HELICASE_CTER"/>
    <property type="match status" value="1"/>
</dbReference>
<dbReference type="GO" id="GO:0034728">
    <property type="term" value="P:nucleosome organization"/>
    <property type="evidence" value="ECO:0007669"/>
    <property type="project" value="UniProtKB-ARBA"/>
</dbReference>
<dbReference type="GO" id="GO:0010468">
    <property type="term" value="P:regulation of gene expression"/>
    <property type="evidence" value="ECO:0007669"/>
    <property type="project" value="TreeGrafter"/>
</dbReference>
<feature type="region of interest" description="Disordered" evidence="10">
    <location>
        <begin position="29"/>
        <end position="56"/>
    </location>
</feature>
<dbReference type="GO" id="GO:0016887">
    <property type="term" value="F:ATP hydrolysis activity"/>
    <property type="evidence" value="ECO:0007669"/>
    <property type="project" value="TreeGrafter"/>
</dbReference>
<feature type="compositionally biased region" description="Acidic residues" evidence="10">
    <location>
        <begin position="2529"/>
        <end position="2542"/>
    </location>
</feature>
<feature type="compositionally biased region" description="Low complexity" evidence="10">
    <location>
        <begin position="388"/>
        <end position="401"/>
    </location>
</feature>
<dbReference type="Gene3D" id="3.40.50.300">
    <property type="entry name" value="P-loop containing nucleotide triphosphate hydrolases"/>
    <property type="match status" value="1"/>
</dbReference>
<dbReference type="CDD" id="cd18668">
    <property type="entry name" value="CD1_tandem_CHD5-9_like"/>
    <property type="match status" value="1"/>
</dbReference>
<evidence type="ECO:0000313" key="14">
    <source>
        <dbReference type="EMBL" id="CAD7078902.1"/>
    </source>
</evidence>
<feature type="region of interest" description="Disordered" evidence="10">
    <location>
        <begin position="771"/>
        <end position="823"/>
    </location>
</feature>
<feature type="compositionally biased region" description="Basic residues" evidence="10">
    <location>
        <begin position="2546"/>
        <end position="2560"/>
    </location>
</feature>
<feature type="compositionally biased region" description="Low complexity" evidence="10">
    <location>
        <begin position="165"/>
        <end position="176"/>
    </location>
</feature>
<feature type="compositionally biased region" description="Polar residues" evidence="10">
    <location>
        <begin position="791"/>
        <end position="805"/>
    </location>
</feature>
<keyword evidence="2" id="KW-0677">Repeat</keyword>
<feature type="compositionally biased region" description="Basic and acidic residues" evidence="10">
    <location>
        <begin position="1477"/>
        <end position="1488"/>
    </location>
</feature>
<evidence type="ECO:0000259" key="12">
    <source>
        <dbReference type="PROSITE" id="PS51192"/>
    </source>
</evidence>
<feature type="domain" description="Chromo" evidence="11">
    <location>
        <begin position="1834"/>
        <end position="1890"/>
    </location>
</feature>
<feature type="compositionally biased region" description="Basic and acidic residues" evidence="10">
    <location>
        <begin position="1378"/>
        <end position="1398"/>
    </location>
</feature>
<dbReference type="FunFam" id="3.40.50.300:FF:000015">
    <property type="entry name" value="chromodomain-helicase-DNA-binding protein 9 isoform X1"/>
    <property type="match status" value="1"/>
</dbReference>
<feature type="compositionally biased region" description="Low complexity" evidence="10">
    <location>
        <begin position="1671"/>
        <end position="1680"/>
    </location>
</feature>
<feature type="region of interest" description="Disordered" evidence="10">
    <location>
        <begin position="924"/>
        <end position="975"/>
    </location>
</feature>
<feature type="region of interest" description="Disordered" evidence="10">
    <location>
        <begin position="648"/>
        <end position="753"/>
    </location>
</feature>
<feature type="compositionally biased region" description="Low complexity" evidence="10">
    <location>
        <begin position="590"/>
        <end position="610"/>
    </location>
</feature>
<feature type="compositionally biased region" description="Polar residues" evidence="10">
    <location>
        <begin position="227"/>
        <end position="241"/>
    </location>
</feature>
<evidence type="ECO:0000256" key="4">
    <source>
        <dbReference type="ARBA" id="ARBA00022801"/>
    </source>
</evidence>
<organism evidence="14 15">
    <name type="scientific">Hermetia illucens</name>
    <name type="common">Black soldier fly</name>
    <dbReference type="NCBI Taxonomy" id="343691"/>
    <lineage>
        <taxon>Eukaryota</taxon>
        <taxon>Metazoa</taxon>
        <taxon>Ecdysozoa</taxon>
        <taxon>Arthropoda</taxon>
        <taxon>Hexapoda</taxon>
        <taxon>Insecta</taxon>
        <taxon>Pterygota</taxon>
        <taxon>Neoptera</taxon>
        <taxon>Endopterygota</taxon>
        <taxon>Diptera</taxon>
        <taxon>Brachycera</taxon>
        <taxon>Stratiomyomorpha</taxon>
        <taxon>Stratiomyidae</taxon>
        <taxon>Hermetiinae</taxon>
        <taxon>Hermetia</taxon>
    </lineage>
</organism>
<evidence type="ECO:0000256" key="9">
    <source>
        <dbReference type="ARBA" id="ARBA00023242"/>
    </source>
</evidence>
<feature type="compositionally biased region" description="Polar residues" evidence="10">
    <location>
        <begin position="263"/>
        <end position="275"/>
    </location>
</feature>
<feature type="region of interest" description="Disordered" evidence="10">
    <location>
        <begin position="1183"/>
        <end position="1564"/>
    </location>
</feature>
<dbReference type="FunFam" id="3.40.50.10810:FF:000003">
    <property type="entry name" value="chromodomain-helicase-DNA-binding protein 8 isoform X4"/>
    <property type="match status" value="1"/>
</dbReference>
<feature type="compositionally biased region" description="Polar residues" evidence="10">
    <location>
        <begin position="733"/>
        <end position="753"/>
    </location>
</feature>
<dbReference type="InterPro" id="IPR000953">
    <property type="entry name" value="Chromo/chromo_shadow_dom"/>
</dbReference>
<dbReference type="CDD" id="cd17995">
    <property type="entry name" value="DEXHc_CHD6_7_8_9"/>
    <property type="match status" value="1"/>
</dbReference>
<keyword evidence="6" id="KW-0805">Transcription regulation</keyword>
<dbReference type="GO" id="GO:0140658">
    <property type="term" value="F:ATP-dependent chromatin remodeler activity"/>
    <property type="evidence" value="ECO:0007669"/>
    <property type="project" value="TreeGrafter"/>
</dbReference>
<dbReference type="Proteomes" id="UP000594454">
    <property type="component" value="Chromosome 1"/>
</dbReference>
<evidence type="ECO:0000256" key="10">
    <source>
        <dbReference type="SAM" id="MobiDB-lite"/>
    </source>
</evidence>
<feature type="compositionally biased region" description="Basic and acidic residues" evidence="10">
    <location>
        <begin position="1284"/>
        <end position="1310"/>
    </location>
</feature>
<feature type="compositionally biased region" description="Low complexity" evidence="10">
    <location>
        <begin position="1003"/>
        <end position="1035"/>
    </location>
</feature>
<name>A0A7R8UDR9_HERIL</name>
<dbReference type="InterPro" id="IPR016197">
    <property type="entry name" value="Chromo-like_dom_sf"/>
</dbReference>
<dbReference type="OrthoDB" id="5857104at2759"/>
<dbReference type="Gene3D" id="2.40.50.40">
    <property type="match status" value="2"/>
</dbReference>
<keyword evidence="15" id="KW-1185">Reference proteome</keyword>
<evidence type="ECO:0000256" key="7">
    <source>
        <dbReference type="ARBA" id="ARBA00023125"/>
    </source>
</evidence>
<dbReference type="InterPro" id="IPR027417">
    <property type="entry name" value="P-loop_NTPase"/>
</dbReference>
<feature type="compositionally biased region" description="Low complexity" evidence="10">
    <location>
        <begin position="685"/>
        <end position="732"/>
    </location>
</feature>
<feature type="compositionally biased region" description="Polar residues" evidence="10">
    <location>
        <begin position="337"/>
        <end position="371"/>
    </location>
</feature>
<dbReference type="PROSITE" id="PS50013">
    <property type="entry name" value="CHROMO_2"/>
    <property type="match status" value="1"/>
</dbReference>
<dbReference type="GO" id="GO:0042393">
    <property type="term" value="F:histone binding"/>
    <property type="evidence" value="ECO:0007669"/>
    <property type="project" value="TreeGrafter"/>
</dbReference>
<dbReference type="InterPro" id="IPR000330">
    <property type="entry name" value="SNF2_N"/>
</dbReference>
<feature type="compositionally biased region" description="Polar residues" evidence="10">
    <location>
        <begin position="1241"/>
        <end position="1271"/>
    </location>
</feature>
<dbReference type="CDD" id="cd18793">
    <property type="entry name" value="SF2_C_SNF"/>
    <property type="match status" value="1"/>
</dbReference>
<evidence type="ECO:0000259" key="11">
    <source>
        <dbReference type="PROSITE" id="PS50013"/>
    </source>
</evidence>
<feature type="compositionally biased region" description="Polar residues" evidence="10">
    <location>
        <begin position="1323"/>
        <end position="1339"/>
    </location>
</feature>
<dbReference type="GO" id="GO:0005634">
    <property type="term" value="C:nucleus"/>
    <property type="evidence" value="ECO:0007669"/>
    <property type="project" value="UniProtKB-SubCell"/>
</dbReference>
<keyword evidence="4" id="KW-0378">Hydrolase</keyword>
<protein>
    <recommendedName>
        <fullName evidence="16">Chromodomain-helicase-DNA-binding protein 7</fullName>
    </recommendedName>
</protein>
<evidence type="ECO:0000256" key="1">
    <source>
        <dbReference type="ARBA" id="ARBA00004123"/>
    </source>
</evidence>
<dbReference type="InterPro" id="IPR014001">
    <property type="entry name" value="Helicase_ATP-bd"/>
</dbReference>
<dbReference type="SMART" id="SM00490">
    <property type="entry name" value="HELICc"/>
    <property type="match status" value="1"/>
</dbReference>
<feature type="compositionally biased region" description="Basic residues" evidence="10">
    <location>
        <begin position="1193"/>
        <end position="1208"/>
    </location>
</feature>
<feature type="compositionally biased region" description="Polar residues" evidence="10">
    <location>
        <begin position="564"/>
        <end position="579"/>
    </location>
</feature>